<comment type="cofactor">
    <cofactor evidence="1 12">
        <name>FAD</name>
        <dbReference type="ChEBI" id="CHEBI:57692"/>
    </cofactor>
</comment>
<sequence>MPHVVTQSCCSDGSCVFACPVNCIHPTPDEPDFLTAEMLHIDPAACVDCGACVDACPVEAIVPDTKLAPKQLPFLELNASYFPKGGRKKWYSPMLAPIPEAPHIKARRAPLRVAVVGSGPAGMYAADELLTQADVEVNVFDRLPTPYGLVRAGVAPDHQRTKHVAKLFDTISEQNGFAFYLNVQVGRDVTHAELLRHHHAVIYAVGASSDRRLAVPGAELPGSFTATEFVTWVNALPDQAELPVRLDHERAVIVGNGNVALDVARVLTLDPESLAGTDISQTALTALRASQVREVVVVGRRGPEFSAFTMPELIGLTSAVEVVLDPTARELVLSALAAIGDSTAKESTVRREKLELLAALPTRPSGSGRHVRLCYQLTPVRAVGADRVEGVEFAAEGSSEPTLIPAGLLLTSIGYRALPVQDLPFDEAASIVPNKDGRVVDPATGAAQPGTYVVGWIKRGPSGFIGTNKSCSRETVFTLVDDYNRGLLPEPEAGADQLEKLVRQRRPDAVDRQGWRNINAAELARGHRASRVRDKFTSVSEMVAAATV</sequence>
<feature type="binding site" evidence="12">
    <location>
        <position position="185"/>
    </location>
    <ligand>
        <name>FAD</name>
        <dbReference type="ChEBI" id="CHEBI:57692"/>
    </ligand>
</feature>
<dbReference type="PROSITE" id="PS51379">
    <property type="entry name" value="4FE4S_FER_2"/>
    <property type="match status" value="2"/>
</dbReference>
<dbReference type="PIRSF" id="PIRSF000362">
    <property type="entry name" value="FNR"/>
    <property type="match status" value="1"/>
</dbReference>
<dbReference type="eggNOG" id="COG0493">
    <property type="taxonomic scope" value="Bacteria"/>
</dbReference>
<dbReference type="AlphaFoldDB" id="E5XV60"/>
<dbReference type="PANTHER" id="PTHR48467:SF1">
    <property type="entry name" value="GLUTAMATE SYNTHASE 1 [NADH], CHLOROPLASTIC-LIKE"/>
    <property type="match status" value="1"/>
</dbReference>
<name>E5XV60_SEGRC</name>
<evidence type="ECO:0000256" key="8">
    <source>
        <dbReference type="ARBA" id="ARBA00023002"/>
    </source>
</evidence>
<keyword evidence="10" id="KW-0411">Iron-sulfur</keyword>
<evidence type="ECO:0000256" key="13">
    <source>
        <dbReference type="PIRSR" id="PIRSR000362-2"/>
    </source>
</evidence>
<keyword evidence="16" id="KW-1185">Reference proteome</keyword>
<evidence type="ECO:0000256" key="3">
    <source>
        <dbReference type="ARBA" id="ARBA00013223"/>
    </source>
</evidence>
<keyword evidence="5" id="KW-0479">Metal-binding</keyword>
<evidence type="ECO:0000256" key="4">
    <source>
        <dbReference type="ARBA" id="ARBA00022630"/>
    </source>
</evidence>
<keyword evidence="6 12" id="KW-0274">FAD</keyword>
<evidence type="ECO:0000313" key="16">
    <source>
        <dbReference type="Proteomes" id="UP000004816"/>
    </source>
</evidence>
<dbReference type="InterPro" id="IPR036188">
    <property type="entry name" value="FAD/NAD-bd_sf"/>
</dbReference>
<dbReference type="Proteomes" id="UP000004816">
    <property type="component" value="Unassembled WGS sequence"/>
</dbReference>
<dbReference type="PROSITE" id="PS00198">
    <property type="entry name" value="4FE4S_FER_1"/>
    <property type="match status" value="1"/>
</dbReference>
<evidence type="ECO:0000256" key="12">
    <source>
        <dbReference type="PIRSR" id="PIRSR000362-1"/>
    </source>
</evidence>
<evidence type="ECO:0000259" key="14">
    <source>
        <dbReference type="PROSITE" id="PS51379"/>
    </source>
</evidence>
<dbReference type="STRING" id="679197.HMPREF9336_03382"/>
<evidence type="ECO:0000256" key="6">
    <source>
        <dbReference type="ARBA" id="ARBA00022827"/>
    </source>
</evidence>
<keyword evidence="8" id="KW-0560">Oxidoreductase</keyword>
<dbReference type="Pfam" id="PF07992">
    <property type="entry name" value="Pyr_redox_2"/>
    <property type="match status" value="1"/>
</dbReference>
<dbReference type="InterPro" id="IPR055275">
    <property type="entry name" value="Ferredox_Rdtase"/>
</dbReference>
<dbReference type="EC" id="1.18.1.2" evidence="3"/>
<comment type="caution">
    <text evidence="15">The sequence shown here is derived from an EMBL/GenBank/DDBJ whole genome shotgun (WGS) entry which is preliminary data.</text>
</comment>
<keyword evidence="9" id="KW-0408">Iron</keyword>
<dbReference type="InterPro" id="IPR017900">
    <property type="entry name" value="4Fe4S_Fe_S_CS"/>
</dbReference>
<organism evidence="15 16">
    <name type="scientific">Segniliparus rugosus (strain ATCC BAA-974 / DSM 45345 / CCUG 50838 / CIP 108380 / JCM 13579 / CDC 945)</name>
    <dbReference type="NCBI Taxonomy" id="679197"/>
    <lineage>
        <taxon>Bacteria</taxon>
        <taxon>Bacillati</taxon>
        <taxon>Actinomycetota</taxon>
        <taxon>Actinomycetes</taxon>
        <taxon>Mycobacteriales</taxon>
        <taxon>Segniliparaceae</taxon>
        <taxon>Segniliparus</taxon>
    </lineage>
</organism>
<gene>
    <name evidence="15" type="ORF">HMPREF9336_03382</name>
</gene>
<dbReference type="PRINTS" id="PR00419">
    <property type="entry name" value="ADXRDTASE"/>
</dbReference>
<protein>
    <recommendedName>
        <fullName evidence="3">ferredoxin--NADP(+) reductase</fullName>
        <ecNumber evidence="3">1.18.1.2</ecNumber>
    </recommendedName>
</protein>
<dbReference type="Pfam" id="PF00037">
    <property type="entry name" value="Fer4"/>
    <property type="match status" value="1"/>
</dbReference>
<evidence type="ECO:0000313" key="15">
    <source>
        <dbReference type="EMBL" id="EFV11765.1"/>
    </source>
</evidence>
<dbReference type="Gene3D" id="3.50.50.60">
    <property type="entry name" value="FAD/NAD(P)-binding domain"/>
    <property type="match status" value="1"/>
</dbReference>
<feature type="binding site" evidence="12">
    <location>
        <begin position="463"/>
        <end position="465"/>
    </location>
    <ligand>
        <name>FAD</name>
        <dbReference type="ChEBI" id="CHEBI:57692"/>
    </ligand>
</feature>
<feature type="binding site" evidence="13">
    <location>
        <position position="312"/>
    </location>
    <ligand>
        <name>NADP(+)</name>
        <dbReference type="ChEBI" id="CHEBI:58349"/>
    </ligand>
</feature>
<comment type="catalytic activity">
    <reaction evidence="11">
        <text>2 reduced [2Fe-2S]-[ferredoxin] + NADP(+) + H(+) = 2 oxidized [2Fe-2S]-[ferredoxin] + NADPH</text>
        <dbReference type="Rhea" id="RHEA:20125"/>
        <dbReference type="Rhea" id="RHEA-COMP:10000"/>
        <dbReference type="Rhea" id="RHEA-COMP:10001"/>
        <dbReference type="ChEBI" id="CHEBI:15378"/>
        <dbReference type="ChEBI" id="CHEBI:33737"/>
        <dbReference type="ChEBI" id="CHEBI:33738"/>
        <dbReference type="ChEBI" id="CHEBI:57783"/>
        <dbReference type="ChEBI" id="CHEBI:58349"/>
        <dbReference type="EC" id="1.18.1.2"/>
    </reaction>
</comment>
<accession>E5XV60</accession>
<dbReference type="PANTHER" id="PTHR48467">
    <property type="entry name" value="GLUTAMATE SYNTHASE 1 [NADH], CHLOROPLASTIC-LIKE"/>
    <property type="match status" value="1"/>
</dbReference>
<dbReference type="GO" id="GO:0051536">
    <property type="term" value="F:iron-sulfur cluster binding"/>
    <property type="evidence" value="ECO:0007669"/>
    <property type="project" value="UniProtKB-KW"/>
</dbReference>
<evidence type="ECO:0000256" key="7">
    <source>
        <dbReference type="ARBA" id="ARBA00022857"/>
    </source>
</evidence>
<feature type="binding site" evidence="12">
    <location>
        <position position="456"/>
    </location>
    <ligand>
        <name>FAD</name>
        <dbReference type="ChEBI" id="CHEBI:57692"/>
    </ligand>
</feature>
<evidence type="ECO:0000256" key="1">
    <source>
        <dbReference type="ARBA" id="ARBA00001974"/>
    </source>
</evidence>
<dbReference type="HOGENOM" id="CLU_024722_4_1_11"/>
<dbReference type="GO" id="GO:0004324">
    <property type="term" value="F:ferredoxin-NADP+ reductase activity"/>
    <property type="evidence" value="ECO:0007669"/>
    <property type="project" value="UniProtKB-EC"/>
</dbReference>
<comment type="similarity">
    <text evidence="2">Belongs to the ferredoxin--NADP reductase type 1 family.</text>
</comment>
<dbReference type="RefSeq" id="WP_007472342.1">
    <property type="nucleotide sequence ID" value="NZ_KI391953.1"/>
</dbReference>
<feature type="binding site" evidence="13">
    <location>
        <begin position="300"/>
        <end position="301"/>
    </location>
    <ligand>
        <name>NADP(+)</name>
        <dbReference type="ChEBI" id="CHEBI:58349"/>
    </ligand>
</feature>
<keyword evidence="7 13" id="KW-0521">NADP</keyword>
<evidence type="ECO:0000256" key="5">
    <source>
        <dbReference type="ARBA" id="ARBA00022723"/>
    </source>
</evidence>
<dbReference type="EMBL" id="ACZI02000001">
    <property type="protein sequence ID" value="EFV11765.1"/>
    <property type="molecule type" value="Genomic_DNA"/>
</dbReference>
<dbReference type="InterPro" id="IPR017896">
    <property type="entry name" value="4Fe4S_Fe-S-bd"/>
</dbReference>
<feature type="domain" description="4Fe-4S ferredoxin-type" evidence="14">
    <location>
        <begin position="1"/>
        <end position="29"/>
    </location>
</feature>
<feature type="binding site" evidence="12">
    <location>
        <position position="149"/>
    </location>
    <ligand>
        <name>FAD</name>
        <dbReference type="ChEBI" id="CHEBI:57692"/>
    </ligand>
</feature>
<dbReference type="OrthoDB" id="289202at2"/>
<dbReference type="SUPFAM" id="SSF54862">
    <property type="entry name" value="4Fe-4S ferredoxins"/>
    <property type="match status" value="1"/>
</dbReference>
<dbReference type="SUPFAM" id="SSF51971">
    <property type="entry name" value="Nucleotide-binding domain"/>
    <property type="match status" value="1"/>
</dbReference>
<dbReference type="InterPro" id="IPR023753">
    <property type="entry name" value="FAD/NAD-binding_dom"/>
</dbReference>
<feature type="binding site" evidence="12">
    <location>
        <position position="121"/>
    </location>
    <ligand>
        <name>FAD</name>
        <dbReference type="ChEBI" id="CHEBI:57692"/>
    </ligand>
</feature>
<feature type="domain" description="4Fe-4S ferredoxin-type" evidence="14">
    <location>
        <begin position="37"/>
        <end position="66"/>
    </location>
</feature>
<keyword evidence="4" id="KW-0285">Flavoprotein</keyword>
<feature type="binding site" evidence="13">
    <location>
        <position position="463"/>
    </location>
    <ligand>
        <name>NADP(+)</name>
        <dbReference type="ChEBI" id="CHEBI:58349"/>
    </ligand>
</feature>
<dbReference type="GO" id="GO:0046872">
    <property type="term" value="F:metal ion binding"/>
    <property type="evidence" value="ECO:0007669"/>
    <property type="project" value="UniProtKB-KW"/>
</dbReference>
<dbReference type="InterPro" id="IPR021163">
    <property type="entry name" value="Ferredox_Rdtase_adrenod"/>
</dbReference>
<evidence type="ECO:0000256" key="2">
    <source>
        <dbReference type="ARBA" id="ARBA00008312"/>
    </source>
</evidence>
<dbReference type="Gene3D" id="3.30.70.20">
    <property type="match status" value="1"/>
</dbReference>
<dbReference type="Gene3D" id="3.40.50.720">
    <property type="entry name" value="NAD(P)-binding Rossmann-like Domain"/>
    <property type="match status" value="1"/>
</dbReference>
<feature type="binding site" evidence="13">
    <location>
        <begin position="256"/>
        <end position="259"/>
    </location>
    <ligand>
        <name>NADP(+)</name>
        <dbReference type="ChEBI" id="CHEBI:58349"/>
    </ligand>
</feature>
<evidence type="ECO:0000256" key="11">
    <source>
        <dbReference type="ARBA" id="ARBA00047776"/>
    </source>
</evidence>
<evidence type="ECO:0000256" key="10">
    <source>
        <dbReference type="ARBA" id="ARBA00023014"/>
    </source>
</evidence>
<evidence type="ECO:0000256" key="9">
    <source>
        <dbReference type="ARBA" id="ARBA00023004"/>
    </source>
</evidence>
<proteinExistence type="inferred from homology"/>
<reference evidence="15 16" key="1">
    <citation type="journal article" date="2011" name="Stand. Genomic Sci.">
        <title>High quality draft genome sequence of Segniliparus rugosus CDC 945(T)= (ATCC BAA-974(T)).</title>
        <authorList>
            <person name="Earl A.M."/>
            <person name="Desjardins C.A."/>
            <person name="Fitzgerald M.G."/>
            <person name="Arachchi H.M."/>
            <person name="Zeng Q."/>
            <person name="Mehta T."/>
            <person name="Griggs A."/>
            <person name="Birren B.W."/>
            <person name="Toney N.C."/>
            <person name="Carr J."/>
            <person name="Posey J."/>
            <person name="Butler W.R."/>
        </authorList>
    </citation>
    <scope>NUCLEOTIDE SEQUENCE [LARGE SCALE GENOMIC DNA]</scope>
    <source>
        <strain evidence="16">ATCC BAA-974 / DSM 45345 / CCUG 50838 / CIP 108380 / JCM 13579 / CDC 945</strain>
    </source>
</reference>